<proteinExistence type="evidence at transcript level"/>
<dbReference type="EMBL" id="AM111345">
    <property type="protein sequence ID" value="CAJ38401.1"/>
    <property type="molecule type" value="mRNA"/>
</dbReference>
<dbReference type="InterPro" id="IPR003103">
    <property type="entry name" value="BAG_domain"/>
</dbReference>
<feature type="compositionally biased region" description="Polar residues" evidence="2">
    <location>
        <begin position="142"/>
        <end position="159"/>
    </location>
</feature>
<evidence type="ECO:0000313" key="4">
    <source>
        <dbReference type="EMBL" id="CAJ38401.1"/>
    </source>
</evidence>
<evidence type="ECO:0000256" key="1">
    <source>
        <dbReference type="ARBA" id="ARBA00023186"/>
    </source>
</evidence>
<dbReference type="SUPFAM" id="SSF63491">
    <property type="entry name" value="BAG domain"/>
    <property type="match status" value="1"/>
</dbReference>
<feature type="compositionally biased region" description="Polar residues" evidence="2">
    <location>
        <begin position="80"/>
        <end position="91"/>
    </location>
</feature>
<dbReference type="PANTHER" id="PTHR12329:SF11">
    <property type="entry name" value="BAG FAMILY MOLECULAR CHAPERONE REGULATOR 1"/>
    <property type="match status" value="1"/>
</dbReference>
<dbReference type="InterPro" id="IPR036533">
    <property type="entry name" value="BAG_dom_sf"/>
</dbReference>
<keyword evidence="1" id="KW-0143">Chaperone</keyword>
<dbReference type="GO" id="GO:0000774">
    <property type="term" value="F:adenyl-nucleotide exchange factor activity"/>
    <property type="evidence" value="ECO:0007669"/>
    <property type="project" value="TreeGrafter"/>
</dbReference>
<evidence type="ECO:0000256" key="2">
    <source>
        <dbReference type="SAM" id="MobiDB-lite"/>
    </source>
</evidence>
<reference evidence="4" key="1">
    <citation type="journal article" date="2006" name="Plant Physiol.">
        <title>Common plantain. A collection of expressed sequence tags from vascular tissue and a simple and efficient transformation method.</title>
        <authorList>
            <person name="Pommerrenig B."/>
            <person name="Barth I."/>
            <person name="Niedermeier M."/>
            <person name="Kopp S."/>
            <person name="Schmid J."/>
            <person name="Dwyer R.A."/>
            <person name="McNair R.J."/>
            <person name="Klebl F."/>
            <person name="Sauer N."/>
        </authorList>
    </citation>
    <scope>NUCLEOTIDE SEQUENCE</scope>
    <source>
        <tissue evidence="4">Vascular tissue</tissue>
    </source>
</reference>
<accession>Q1EMN5</accession>
<dbReference type="GO" id="GO:0005737">
    <property type="term" value="C:cytoplasm"/>
    <property type="evidence" value="ECO:0007669"/>
    <property type="project" value="TreeGrafter"/>
</dbReference>
<dbReference type="PROSITE" id="PS51035">
    <property type="entry name" value="BAG"/>
    <property type="match status" value="1"/>
</dbReference>
<dbReference type="Gene3D" id="1.20.58.120">
    <property type="entry name" value="BAG domain"/>
    <property type="match status" value="1"/>
</dbReference>
<dbReference type="AlphaFoldDB" id="Q1EMN5"/>
<dbReference type="GO" id="GO:0051087">
    <property type="term" value="F:protein-folding chaperone binding"/>
    <property type="evidence" value="ECO:0007669"/>
    <property type="project" value="InterPro"/>
</dbReference>
<organism evidence="4">
    <name type="scientific">Plantago major</name>
    <name type="common">Common plantain</name>
    <dbReference type="NCBI Taxonomy" id="29818"/>
    <lineage>
        <taxon>Eukaryota</taxon>
        <taxon>Viridiplantae</taxon>
        <taxon>Streptophyta</taxon>
        <taxon>Embryophyta</taxon>
        <taxon>Tracheophyta</taxon>
        <taxon>Spermatophyta</taxon>
        <taxon>Magnoliopsida</taxon>
        <taxon>eudicotyledons</taxon>
        <taxon>Gunneridae</taxon>
        <taxon>Pentapetalae</taxon>
        <taxon>asterids</taxon>
        <taxon>lamiids</taxon>
        <taxon>Lamiales</taxon>
        <taxon>Plantaginaceae</taxon>
        <taxon>Plantagineae</taxon>
        <taxon>Plantago</taxon>
    </lineage>
</organism>
<dbReference type="InterPro" id="IPR039773">
    <property type="entry name" value="BAG_chaperone_regulator"/>
</dbReference>
<sequence>MNQLLRLDGIDADGDVKLQRKLQVTRVQKYVETLDVLKVKNSAPTSNGNHFPQKAQQPPTPTTPRQSNGSVYSPVHQRKYSNGSVSSPVQSQERRHSFGQSLMDSPVKEQQPSRHSASGSDVVITTQWETFDAAPGPLHGAPSSSSTHRAQPSFTWDLL</sequence>
<dbReference type="Pfam" id="PF02179">
    <property type="entry name" value="BAG"/>
    <property type="match status" value="1"/>
</dbReference>
<feature type="domain" description="BAG" evidence="3">
    <location>
        <begin position="1"/>
        <end position="38"/>
    </location>
</feature>
<feature type="region of interest" description="Disordered" evidence="2">
    <location>
        <begin position="41"/>
        <end position="159"/>
    </location>
</feature>
<gene>
    <name evidence="4" type="primary">bag1</name>
</gene>
<protein>
    <submittedName>
        <fullName evidence="4">BAG-domain protein 1 / regulator of cell death</fullName>
    </submittedName>
</protein>
<feature type="compositionally biased region" description="Polar residues" evidence="2">
    <location>
        <begin position="98"/>
        <end position="129"/>
    </location>
</feature>
<name>Q1EMN5_PLAMJ</name>
<dbReference type="GO" id="GO:0050821">
    <property type="term" value="P:protein stabilization"/>
    <property type="evidence" value="ECO:0007669"/>
    <property type="project" value="TreeGrafter"/>
</dbReference>
<dbReference type="PANTHER" id="PTHR12329">
    <property type="entry name" value="BCL2-ASSOCIATED ATHANOGENE"/>
    <property type="match status" value="1"/>
</dbReference>
<evidence type="ECO:0000259" key="3">
    <source>
        <dbReference type="PROSITE" id="PS51035"/>
    </source>
</evidence>